<evidence type="ECO:0000313" key="9">
    <source>
        <dbReference type="EMBL" id="MFD2421587.1"/>
    </source>
</evidence>
<dbReference type="EMBL" id="JBHUKR010000022">
    <property type="protein sequence ID" value="MFD2421587.1"/>
    <property type="molecule type" value="Genomic_DNA"/>
</dbReference>
<dbReference type="GO" id="GO:0016491">
    <property type="term" value="F:oxidoreductase activity"/>
    <property type="evidence" value="ECO:0007669"/>
    <property type="project" value="UniProtKB-KW"/>
</dbReference>
<evidence type="ECO:0000256" key="7">
    <source>
        <dbReference type="ARBA" id="ARBA00023033"/>
    </source>
</evidence>
<evidence type="ECO:0000256" key="8">
    <source>
        <dbReference type="RuleBase" id="RU000461"/>
    </source>
</evidence>
<dbReference type="EC" id="1.14.-.-" evidence="9"/>
<protein>
    <submittedName>
        <fullName evidence="9">Cytochrome P450</fullName>
        <ecNumber evidence="9">1.14.-.-</ecNumber>
    </submittedName>
</protein>
<name>A0ABW5G3V1_9PSEU</name>
<reference evidence="10" key="1">
    <citation type="journal article" date="2019" name="Int. J. Syst. Evol. Microbiol.">
        <title>The Global Catalogue of Microorganisms (GCM) 10K type strain sequencing project: providing services to taxonomists for standard genome sequencing and annotation.</title>
        <authorList>
            <consortium name="The Broad Institute Genomics Platform"/>
            <consortium name="The Broad Institute Genome Sequencing Center for Infectious Disease"/>
            <person name="Wu L."/>
            <person name="Ma J."/>
        </authorList>
    </citation>
    <scope>NUCLEOTIDE SEQUENCE [LARGE SCALE GENOMIC DNA]</scope>
    <source>
        <strain evidence="10">CGMCC 4.7645</strain>
    </source>
</reference>
<dbReference type="SUPFAM" id="SSF48264">
    <property type="entry name" value="Cytochrome P450"/>
    <property type="match status" value="1"/>
</dbReference>
<accession>A0ABW5G3V1</accession>
<dbReference type="InterPro" id="IPR002397">
    <property type="entry name" value="Cyt_P450_B"/>
</dbReference>
<dbReference type="Proteomes" id="UP001597417">
    <property type="component" value="Unassembled WGS sequence"/>
</dbReference>
<evidence type="ECO:0000313" key="10">
    <source>
        <dbReference type="Proteomes" id="UP001597417"/>
    </source>
</evidence>
<evidence type="ECO:0000256" key="6">
    <source>
        <dbReference type="ARBA" id="ARBA00023004"/>
    </source>
</evidence>
<gene>
    <name evidence="9" type="ORF">ACFSXZ_35175</name>
</gene>
<comment type="cofactor">
    <cofactor evidence="1">
        <name>heme</name>
        <dbReference type="ChEBI" id="CHEBI:30413"/>
    </cofactor>
</comment>
<dbReference type="PRINTS" id="PR00385">
    <property type="entry name" value="P450"/>
</dbReference>
<evidence type="ECO:0000256" key="4">
    <source>
        <dbReference type="ARBA" id="ARBA00022723"/>
    </source>
</evidence>
<evidence type="ECO:0000256" key="5">
    <source>
        <dbReference type="ARBA" id="ARBA00023002"/>
    </source>
</evidence>
<dbReference type="Gene3D" id="1.10.630.10">
    <property type="entry name" value="Cytochrome P450"/>
    <property type="match status" value="1"/>
</dbReference>
<dbReference type="CDD" id="cd11030">
    <property type="entry name" value="CYP105-like"/>
    <property type="match status" value="1"/>
</dbReference>
<dbReference type="PRINTS" id="PR00359">
    <property type="entry name" value="BP450"/>
</dbReference>
<keyword evidence="4 8" id="KW-0479">Metal-binding</keyword>
<evidence type="ECO:0000256" key="3">
    <source>
        <dbReference type="ARBA" id="ARBA00022617"/>
    </source>
</evidence>
<dbReference type="Pfam" id="PF00067">
    <property type="entry name" value="p450"/>
    <property type="match status" value="2"/>
</dbReference>
<keyword evidence="3 8" id="KW-0349">Heme</keyword>
<dbReference type="InterPro" id="IPR036396">
    <property type="entry name" value="Cyt_P450_sf"/>
</dbReference>
<dbReference type="RefSeq" id="WP_378270256.1">
    <property type="nucleotide sequence ID" value="NZ_JBHUKR010000022.1"/>
</dbReference>
<evidence type="ECO:0000256" key="1">
    <source>
        <dbReference type="ARBA" id="ARBA00001971"/>
    </source>
</evidence>
<dbReference type="PANTHER" id="PTHR46696">
    <property type="entry name" value="P450, PUTATIVE (EUROFUNG)-RELATED"/>
    <property type="match status" value="1"/>
</dbReference>
<dbReference type="PROSITE" id="PS00086">
    <property type="entry name" value="CYTOCHROME_P450"/>
    <property type="match status" value="1"/>
</dbReference>
<keyword evidence="7 8" id="KW-0503">Monooxygenase</keyword>
<sequence length="421" mass="46408">MADLRSRVVSWLGRKYLERKQKKGVDLLSLLPDATLMPLRRSGLDPVPELGQRRETEPIGRLKLPFGLRAWLVTGYEEAKQVLVATGKFSNDYTNLMGTTGTSAEENPGGLGFADPPDHTRLRKLLAPEFTMRRLSRLTPRIHEVVNERLDAMAASDEPVDLMRDFALPIPSLVICELLGVSYEDRAGFQRLSMARFDLFGGVTASFGAMSESLSYLLGVVAKQRESPGDGLLGMLIKEHGDEIGDRELAGLADGVLTGGFETTASMLALGAIVLLRDREHFELIRDRDDAIDDFVEELLRYLTVVQVAFPRFARQSVEIGDAKIEAGDVVFVSLSGANRDPALGEDPERFDPARGASSHLAFGWGAHRCVGAELGRMELRAAYPALVRRFPEMRLAVAPEDLKFRQTSIVYGLDSLPVLL</sequence>
<comment type="caution">
    <text evidence="9">The sequence shown here is derived from an EMBL/GenBank/DDBJ whole genome shotgun (WGS) entry which is preliminary data.</text>
</comment>
<dbReference type="InterPro" id="IPR017972">
    <property type="entry name" value="Cyt_P450_CS"/>
</dbReference>
<proteinExistence type="inferred from homology"/>
<comment type="similarity">
    <text evidence="2 8">Belongs to the cytochrome P450 family.</text>
</comment>
<organism evidence="9 10">
    <name type="scientific">Amycolatopsis pigmentata</name>
    <dbReference type="NCBI Taxonomy" id="450801"/>
    <lineage>
        <taxon>Bacteria</taxon>
        <taxon>Bacillati</taxon>
        <taxon>Actinomycetota</taxon>
        <taxon>Actinomycetes</taxon>
        <taxon>Pseudonocardiales</taxon>
        <taxon>Pseudonocardiaceae</taxon>
        <taxon>Amycolatopsis</taxon>
    </lineage>
</organism>
<keyword evidence="5 8" id="KW-0560">Oxidoreductase</keyword>
<dbReference type="InterPro" id="IPR001128">
    <property type="entry name" value="Cyt_P450"/>
</dbReference>
<dbReference type="PANTHER" id="PTHR46696:SF5">
    <property type="entry name" value="CYTOCHROME P450 BJ-1"/>
    <property type="match status" value="1"/>
</dbReference>
<evidence type="ECO:0000256" key="2">
    <source>
        <dbReference type="ARBA" id="ARBA00010617"/>
    </source>
</evidence>
<keyword evidence="10" id="KW-1185">Reference proteome</keyword>
<keyword evidence="6 8" id="KW-0408">Iron</keyword>